<gene>
    <name evidence="1" type="ORF">KXQ929_LOCUS42807</name>
</gene>
<evidence type="ECO:0000313" key="2">
    <source>
        <dbReference type="Proteomes" id="UP000663868"/>
    </source>
</evidence>
<feature type="non-terminal residue" evidence="1">
    <location>
        <position position="1"/>
    </location>
</feature>
<protein>
    <submittedName>
        <fullName evidence="1">Uncharacterized protein</fullName>
    </submittedName>
</protein>
<name>A0A820ESY6_9BILA</name>
<dbReference type="AlphaFoldDB" id="A0A820ESY6"/>
<evidence type="ECO:0000313" key="1">
    <source>
        <dbReference type="EMBL" id="CAF4251030.1"/>
    </source>
</evidence>
<reference evidence="1" key="1">
    <citation type="submission" date="2021-02" db="EMBL/GenBank/DDBJ databases">
        <authorList>
            <person name="Nowell W R."/>
        </authorList>
    </citation>
    <scope>NUCLEOTIDE SEQUENCE</scope>
</reference>
<sequence>GIFISSDSFSYSEIIGKPSITEHETLTNIKTVDLLGGSIENIKQWLIYISSNVQHLILSYTGLPSFNSHLSLDLDKKKFND</sequence>
<accession>A0A820ESY6</accession>
<organism evidence="1 2">
    <name type="scientific">Adineta steineri</name>
    <dbReference type="NCBI Taxonomy" id="433720"/>
    <lineage>
        <taxon>Eukaryota</taxon>
        <taxon>Metazoa</taxon>
        <taxon>Spiralia</taxon>
        <taxon>Gnathifera</taxon>
        <taxon>Rotifera</taxon>
        <taxon>Eurotatoria</taxon>
        <taxon>Bdelloidea</taxon>
        <taxon>Adinetida</taxon>
        <taxon>Adinetidae</taxon>
        <taxon>Adineta</taxon>
    </lineage>
</organism>
<proteinExistence type="predicted"/>
<dbReference type="Proteomes" id="UP000663868">
    <property type="component" value="Unassembled WGS sequence"/>
</dbReference>
<dbReference type="EMBL" id="CAJOBB010010797">
    <property type="protein sequence ID" value="CAF4251030.1"/>
    <property type="molecule type" value="Genomic_DNA"/>
</dbReference>
<comment type="caution">
    <text evidence="1">The sequence shown here is derived from an EMBL/GenBank/DDBJ whole genome shotgun (WGS) entry which is preliminary data.</text>
</comment>